<reference evidence="3" key="1">
    <citation type="journal article" date="2019" name="Int. J. Syst. Evol. Microbiol.">
        <title>The Global Catalogue of Microorganisms (GCM) 10K type strain sequencing project: providing services to taxonomists for standard genome sequencing and annotation.</title>
        <authorList>
            <consortium name="The Broad Institute Genomics Platform"/>
            <consortium name="The Broad Institute Genome Sequencing Center for Infectious Disease"/>
            <person name="Wu L."/>
            <person name="Ma J."/>
        </authorList>
    </citation>
    <scope>NUCLEOTIDE SEQUENCE [LARGE SCALE GENOMIC DNA]</scope>
    <source>
        <strain evidence="3">CGMCC 1.12966</strain>
    </source>
</reference>
<dbReference type="PROSITE" id="PS51819">
    <property type="entry name" value="VOC"/>
    <property type="match status" value="1"/>
</dbReference>
<protein>
    <recommendedName>
        <fullName evidence="1">VOC domain-containing protein</fullName>
    </recommendedName>
</protein>
<proteinExistence type="predicted"/>
<dbReference type="EMBL" id="BNAF01000011">
    <property type="protein sequence ID" value="GHE44108.1"/>
    <property type="molecule type" value="Genomic_DNA"/>
</dbReference>
<evidence type="ECO:0000259" key="1">
    <source>
        <dbReference type="PROSITE" id="PS51819"/>
    </source>
</evidence>
<sequence length="247" mass="29031">MYPRFIRIGRITQIDITKNLRMKIKNLTLRTNKFQEVKDFYSKILGLEINDETDDTFSVKIGWSILKFKQSTEPFLYHYCFLIPSNKLQEALHWMEERVDIVELESGEKAVNFEDWNAVSFYFYDGSGNISEFITHHDLGNDIDKQFDISDVLGISEMGIGTDDIKKVNSILEEKCQTRLWKGDLRRFGANGSPEGKFVLANYNEKETWFPTQIKIKPVPFEIEIENNDKLYRLEYTGRELRKRQTG</sequence>
<dbReference type="InterPro" id="IPR037523">
    <property type="entry name" value="VOC_core"/>
</dbReference>
<evidence type="ECO:0000313" key="3">
    <source>
        <dbReference type="Proteomes" id="UP000620550"/>
    </source>
</evidence>
<dbReference type="Proteomes" id="UP000620550">
    <property type="component" value="Unassembled WGS sequence"/>
</dbReference>
<dbReference type="InterPro" id="IPR029068">
    <property type="entry name" value="Glyas_Bleomycin-R_OHBP_Dase"/>
</dbReference>
<accession>A0ABQ3I181</accession>
<dbReference type="SUPFAM" id="SSF54593">
    <property type="entry name" value="Glyoxalase/Bleomycin resistance protein/Dihydroxybiphenyl dioxygenase"/>
    <property type="match status" value="1"/>
</dbReference>
<evidence type="ECO:0000313" key="2">
    <source>
        <dbReference type="EMBL" id="GHE44108.1"/>
    </source>
</evidence>
<name>A0ABQ3I181_9SPHI</name>
<feature type="domain" description="VOC" evidence="1">
    <location>
        <begin position="23"/>
        <end position="136"/>
    </location>
</feature>
<dbReference type="Gene3D" id="3.10.180.10">
    <property type="entry name" value="2,3-Dihydroxybiphenyl 1,2-Dioxygenase, domain 1"/>
    <property type="match status" value="1"/>
</dbReference>
<comment type="caution">
    <text evidence="2">The sequence shown here is derived from an EMBL/GenBank/DDBJ whole genome shotgun (WGS) entry which is preliminary data.</text>
</comment>
<organism evidence="2 3">
    <name type="scientific">Sphingobacterium griseoflavum</name>
    <dbReference type="NCBI Taxonomy" id="1474952"/>
    <lineage>
        <taxon>Bacteria</taxon>
        <taxon>Pseudomonadati</taxon>
        <taxon>Bacteroidota</taxon>
        <taxon>Sphingobacteriia</taxon>
        <taxon>Sphingobacteriales</taxon>
        <taxon>Sphingobacteriaceae</taxon>
        <taxon>Sphingobacterium</taxon>
    </lineage>
</organism>
<keyword evidence="3" id="KW-1185">Reference proteome</keyword>
<gene>
    <name evidence="2" type="ORF">GCM10017764_29330</name>
</gene>